<feature type="compositionally biased region" description="Basic and acidic residues" evidence="1">
    <location>
        <begin position="185"/>
        <end position="199"/>
    </location>
</feature>
<feature type="transmembrane region" description="Helical" evidence="2">
    <location>
        <begin position="727"/>
        <end position="750"/>
    </location>
</feature>
<keyword evidence="6" id="KW-1185">Reference proteome</keyword>
<dbReference type="EMBL" id="NBII01000011">
    <property type="protein sequence ID" value="PAV15048.1"/>
    <property type="molecule type" value="Genomic_DNA"/>
</dbReference>
<dbReference type="STRING" id="2282107.A0A286U643"/>
<dbReference type="AlphaFoldDB" id="A0A286U643"/>
<evidence type="ECO:0000313" key="6">
    <source>
        <dbReference type="Proteomes" id="UP000217199"/>
    </source>
</evidence>
<evidence type="ECO:0000256" key="2">
    <source>
        <dbReference type="SAM" id="Phobius"/>
    </source>
</evidence>
<gene>
    <name evidence="5" type="ORF">PNOK_0960100</name>
</gene>
<evidence type="ECO:0000313" key="5">
    <source>
        <dbReference type="EMBL" id="PAV15048.1"/>
    </source>
</evidence>
<keyword evidence="2" id="KW-1133">Transmembrane helix</keyword>
<sequence>MDYDAYDAILHHVFKQTQGDAWFKPSEENVAAGVCLRVEPGHFRVFPYENHYLAPFEAAVRSLNPVVAVKIRSAAVHAALATVSDDSVALYVDVNTRIQILDTMSRLPRADKEQCGAFIRDERVLVVWADNLDNIIPICRDFEDKLIKLVWRVRPPLSSSASAMTAGSIGTAISPSSASPSTQNLKERSESFNDNEKPEVFTPKKSQRGFSWFSWRSTKQKKGLTQPTMGSGGRTERTDLEAGDDEPDPRPIRLFAPIYGGLGAGMSLFFIGSGVNVLIQEYLLDGNPLRFALLACSPFLFCVSLFFSLQVITNISYVIGPVAQFHENSKYYSAIAPKPNKRVDNNLPHITIQMPVYKESLRETITPSVESLKKAMQTYARQGGTSSIFINDDGLQLLKTEDRDARLEFYANHGIGFVARPAHDDSSPDGFKRAGRFKKASNMNYALALSLKLETCIKKLGAEMALSRAEKSRAASREDIGEYDEDEEEFDEDEKLEERALQMAIEETFSESGNRFRPWAAHARSIRVGEIILIVDSDTVVPEDCLRDAARELAECPEVAIIQHESDVMQVAHHYFENGIAHFTRRINRCISMACANGEVAPFVGHNAFLRWSALQDAAFIDDADGKKKIWSESNVSEDFDMALRLQLKGYSIRWASYSNGGFKEGVSLTCDDELNRWQKYAYGCNELIFNPLIDWWRKGPITKQLHTFMWSNAPIHYKISMSSYMFSYYGIAVSVVLSLLNYFILGFALDIDGYYMHSFEIWLACTVVFPGAGNIGFTLLEYRLGTRSLLDAFIENTTWIPFFFFFFGGLSVHLTQALLAHTFSYNITWGATKKEVERSNFFIEVPKILRRFWLSLVISILLIALMVIMATDLVPVEWQISVVDWAVIFPLAITVGCHLLYPVILNPWLMIFSY</sequence>
<dbReference type="PANTHER" id="PTHR35408:SF3">
    <property type="entry name" value="GLYCOSYLTRANSFERASE 2-LIKE DOMAIN-CONTAINING PROTEIN"/>
    <property type="match status" value="1"/>
</dbReference>
<dbReference type="Proteomes" id="UP000217199">
    <property type="component" value="Unassembled WGS sequence"/>
</dbReference>
<comment type="caution">
    <text evidence="5">The sequence shown here is derived from an EMBL/GenBank/DDBJ whole genome shotgun (WGS) entry which is preliminary data.</text>
</comment>
<dbReference type="InterPro" id="IPR057688">
    <property type="entry name" value="DUF7928"/>
</dbReference>
<feature type="region of interest" description="Disordered" evidence="1">
    <location>
        <begin position="171"/>
        <end position="202"/>
    </location>
</feature>
<dbReference type="InterPro" id="IPR029044">
    <property type="entry name" value="Nucleotide-diphossugar_trans"/>
</dbReference>
<evidence type="ECO:0000256" key="1">
    <source>
        <dbReference type="SAM" id="MobiDB-lite"/>
    </source>
</evidence>
<evidence type="ECO:0000259" key="4">
    <source>
        <dbReference type="Pfam" id="PF25550"/>
    </source>
</evidence>
<keyword evidence="2" id="KW-0812">Transmembrane</keyword>
<dbReference type="Pfam" id="PF13632">
    <property type="entry name" value="Glyco_trans_2_3"/>
    <property type="match status" value="1"/>
</dbReference>
<dbReference type="Gene3D" id="3.90.550.10">
    <property type="entry name" value="Spore Coat Polysaccharide Biosynthesis Protein SpsA, Chain A"/>
    <property type="match status" value="1"/>
</dbReference>
<organism evidence="5 6">
    <name type="scientific">Pyrrhoderma noxium</name>
    <dbReference type="NCBI Taxonomy" id="2282107"/>
    <lineage>
        <taxon>Eukaryota</taxon>
        <taxon>Fungi</taxon>
        <taxon>Dikarya</taxon>
        <taxon>Basidiomycota</taxon>
        <taxon>Agaricomycotina</taxon>
        <taxon>Agaricomycetes</taxon>
        <taxon>Hymenochaetales</taxon>
        <taxon>Hymenochaetaceae</taxon>
        <taxon>Pyrrhoderma</taxon>
    </lineage>
</organism>
<feature type="transmembrane region" description="Helical" evidence="2">
    <location>
        <begin position="258"/>
        <end position="279"/>
    </location>
</feature>
<evidence type="ECO:0000259" key="3">
    <source>
        <dbReference type="Pfam" id="PF13632"/>
    </source>
</evidence>
<dbReference type="InterPro" id="IPR001173">
    <property type="entry name" value="Glyco_trans_2-like"/>
</dbReference>
<dbReference type="OrthoDB" id="38531at2759"/>
<feature type="compositionally biased region" description="Low complexity" evidence="1">
    <location>
        <begin position="171"/>
        <end position="182"/>
    </location>
</feature>
<feature type="transmembrane region" description="Helical" evidence="2">
    <location>
        <begin position="883"/>
        <end position="905"/>
    </location>
</feature>
<feature type="transmembrane region" description="Helical" evidence="2">
    <location>
        <begin position="849"/>
        <end position="871"/>
    </location>
</feature>
<name>A0A286U643_9AGAM</name>
<keyword evidence="2" id="KW-0472">Membrane</keyword>
<proteinExistence type="predicted"/>
<reference evidence="5 6" key="1">
    <citation type="journal article" date="2017" name="Mol. Ecol.">
        <title>Comparative and population genomic landscape of Phellinus noxius: A hypervariable fungus causing root rot in trees.</title>
        <authorList>
            <person name="Chung C.L."/>
            <person name="Lee T.J."/>
            <person name="Akiba M."/>
            <person name="Lee H.H."/>
            <person name="Kuo T.H."/>
            <person name="Liu D."/>
            <person name="Ke H.M."/>
            <person name="Yokoi T."/>
            <person name="Roa M.B."/>
            <person name="Lu M.J."/>
            <person name="Chang Y.Y."/>
            <person name="Ann P.J."/>
            <person name="Tsai J.N."/>
            <person name="Chen C.Y."/>
            <person name="Tzean S.S."/>
            <person name="Ota Y."/>
            <person name="Hattori T."/>
            <person name="Sahashi N."/>
            <person name="Liou R.F."/>
            <person name="Kikuchi T."/>
            <person name="Tsai I.J."/>
        </authorList>
    </citation>
    <scope>NUCLEOTIDE SEQUENCE [LARGE SCALE GENOMIC DNA]</scope>
    <source>
        <strain evidence="5 6">FFPRI411160</strain>
    </source>
</reference>
<feature type="domain" description="DUF7928" evidence="4">
    <location>
        <begin position="5"/>
        <end position="155"/>
    </location>
</feature>
<accession>A0A286U643</accession>
<dbReference type="PANTHER" id="PTHR35408">
    <property type="entry name" value="CHROMOSOME 15, WHOLE GENOME SHOTGUN SEQUENCE"/>
    <property type="match status" value="1"/>
</dbReference>
<dbReference type="Pfam" id="PF25550">
    <property type="entry name" value="DUF7928"/>
    <property type="match status" value="1"/>
</dbReference>
<dbReference type="InParanoid" id="A0A286U643"/>
<feature type="region of interest" description="Disordered" evidence="1">
    <location>
        <begin position="219"/>
        <end position="247"/>
    </location>
</feature>
<feature type="transmembrane region" description="Helical" evidence="2">
    <location>
        <begin position="762"/>
        <end position="781"/>
    </location>
</feature>
<feature type="transmembrane region" description="Helical" evidence="2">
    <location>
        <begin position="801"/>
        <end position="828"/>
    </location>
</feature>
<feature type="transmembrane region" description="Helical" evidence="2">
    <location>
        <begin position="291"/>
        <end position="312"/>
    </location>
</feature>
<dbReference type="SUPFAM" id="SSF53448">
    <property type="entry name" value="Nucleotide-diphospho-sugar transferases"/>
    <property type="match status" value="1"/>
</dbReference>
<feature type="domain" description="Glycosyltransferase 2-like" evidence="3">
    <location>
        <begin position="531"/>
        <end position="745"/>
    </location>
</feature>
<protein>
    <submittedName>
        <fullName evidence="5">Uncharacterized protein</fullName>
    </submittedName>
</protein>